<evidence type="ECO:0000313" key="1">
    <source>
        <dbReference type="Proteomes" id="UP000887580"/>
    </source>
</evidence>
<name>A0AC35F6X7_9BILA</name>
<reference evidence="2" key="1">
    <citation type="submission" date="2022-11" db="UniProtKB">
        <authorList>
            <consortium name="WormBaseParasite"/>
        </authorList>
    </citation>
    <scope>IDENTIFICATION</scope>
</reference>
<sequence length="239" mass="26978">MTRIGSFTMTGKALAGTIGFPISSKLCQMQNFGGWKLVFYVFAGIGALWTAIWFWYSSSTPAHHKYINKNEEEYIRGELKRLDINHNPNTTKLYYGSVPWKKICTSKAIYINLICQFTFNFSEAILSAYLPTYLSKVLQVNLSTNGYLAMLSFFVQLIFQVIFGAVTDFIHKRELVSSTICCKIFQAGENILCAIAYIGLAFFVNKNTIALGATFLVLNDTHLAKCVCFFARDLQCFCV</sequence>
<evidence type="ECO:0000313" key="2">
    <source>
        <dbReference type="WBParaSite" id="PS1159_v2.g14587.t1"/>
    </source>
</evidence>
<protein>
    <submittedName>
        <fullName evidence="2">Major facilitator superfamily (MFS) profile domain-containing protein</fullName>
    </submittedName>
</protein>
<accession>A0AC35F6X7</accession>
<proteinExistence type="predicted"/>
<dbReference type="WBParaSite" id="PS1159_v2.g14587.t1">
    <property type="protein sequence ID" value="PS1159_v2.g14587.t1"/>
    <property type="gene ID" value="PS1159_v2.g14587"/>
</dbReference>
<dbReference type="Proteomes" id="UP000887580">
    <property type="component" value="Unplaced"/>
</dbReference>
<organism evidence="1 2">
    <name type="scientific">Panagrolaimus sp. PS1159</name>
    <dbReference type="NCBI Taxonomy" id="55785"/>
    <lineage>
        <taxon>Eukaryota</taxon>
        <taxon>Metazoa</taxon>
        <taxon>Ecdysozoa</taxon>
        <taxon>Nematoda</taxon>
        <taxon>Chromadorea</taxon>
        <taxon>Rhabditida</taxon>
        <taxon>Tylenchina</taxon>
        <taxon>Panagrolaimomorpha</taxon>
        <taxon>Panagrolaimoidea</taxon>
        <taxon>Panagrolaimidae</taxon>
        <taxon>Panagrolaimus</taxon>
    </lineage>
</organism>